<dbReference type="InterPro" id="IPR036388">
    <property type="entry name" value="WH-like_DNA-bd_sf"/>
</dbReference>
<dbReference type="SUPFAM" id="SSF50249">
    <property type="entry name" value="Nucleic acid-binding proteins"/>
    <property type="match status" value="1"/>
</dbReference>
<dbReference type="Pfam" id="PF13509">
    <property type="entry name" value="S1_2"/>
    <property type="match status" value="1"/>
</dbReference>
<feature type="domain" description="S1 motif" evidence="2">
    <location>
        <begin position="155"/>
        <end position="220"/>
    </location>
</feature>
<dbReference type="RefSeq" id="WP_161741157.1">
    <property type="nucleotide sequence ID" value="NZ_JAAAMV010000001.1"/>
</dbReference>
<dbReference type="InterPro" id="IPR014464">
    <property type="entry name" value="CvfB_fam"/>
</dbReference>
<dbReference type="InterPro" id="IPR048588">
    <property type="entry name" value="CvfB_S1_2nd"/>
</dbReference>
<dbReference type="EMBL" id="JAAAMV010000001">
    <property type="protein sequence ID" value="NBD22909.1"/>
    <property type="molecule type" value="Genomic_DNA"/>
</dbReference>
<dbReference type="InterPro" id="IPR040764">
    <property type="entry name" value="CvfB_WH"/>
</dbReference>
<comment type="caution">
    <text evidence="3">The sequence shown here is derived from an EMBL/GenBank/DDBJ whole genome shotgun (WGS) entry which is preliminary data.</text>
</comment>
<evidence type="ECO:0000313" key="3">
    <source>
        <dbReference type="EMBL" id="NBD22909.1"/>
    </source>
</evidence>
<dbReference type="Gene3D" id="1.10.10.10">
    <property type="entry name" value="Winged helix-like DNA-binding domain superfamily/Winged helix DNA-binding domain"/>
    <property type="match status" value="1"/>
</dbReference>
<reference evidence="3 4" key="1">
    <citation type="submission" date="2020-01" db="EMBL/GenBank/DDBJ databases">
        <title>Paenibacillus soybeanensis sp. nov. isolated from the nodules of soybean (Glycine max(L.) Merr).</title>
        <authorList>
            <person name="Wang H."/>
        </authorList>
    </citation>
    <scope>NUCLEOTIDE SEQUENCE [LARGE SCALE GENOMIC DNA]</scope>
    <source>
        <strain evidence="3 4">T1</strain>
    </source>
</reference>
<evidence type="ECO:0000313" key="4">
    <source>
        <dbReference type="Proteomes" id="UP000665561"/>
    </source>
</evidence>
<feature type="compositionally biased region" description="Low complexity" evidence="1">
    <location>
        <begin position="307"/>
        <end position="335"/>
    </location>
</feature>
<dbReference type="Pfam" id="PF21191">
    <property type="entry name" value="CvfB_1st"/>
    <property type="match status" value="1"/>
</dbReference>
<dbReference type="Gene3D" id="2.40.50.140">
    <property type="entry name" value="Nucleic acid-binding proteins"/>
    <property type="match status" value="2"/>
</dbReference>
<feature type="region of interest" description="Disordered" evidence="1">
    <location>
        <begin position="291"/>
        <end position="342"/>
    </location>
</feature>
<organism evidence="3 4">
    <name type="scientific">Paenibacillus glycinis</name>
    <dbReference type="NCBI Taxonomy" id="2697035"/>
    <lineage>
        <taxon>Bacteria</taxon>
        <taxon>Bacillati</taxon>
        <taxon>Bacillota</taxon>
        <taxon>Bacilli</taxon>
        <taxon>Bacillales</taxon>
        <taxon>Paenibacillaceae</taxon>
        <taxon>Paenibacillus</taxon>
    </lineage>
</organism>
<dbReference type="PANTHER" id="PTHR37296">
    <property type="entry name" value="CONSERVED VIRULENCE FACTOR B"/>
    <property type="match status" value="1"/>
</dbReference>
<dbReference type="PANTHER" id="PTHR37296:SF1">
    <property type="entry name" value="CONSERVED VIRULENCE FACTOR B"/>
    <property type="match status" value="1"/>
</dbReference>
<keyword evidence="4" id="KW-1185">Reference proteome</keyword>
<proteinExistence type="predicted"/>
<evidence type="ECO:0000256" key="1">
    <source>
        <dbReference type="SAM" id="MobiDB-lite"/>
    </source>
</evidence>
<dbReference type="InterPro" id="IPR048587">
    <property type="entry name" value="CvfB_S1_3rd"/>
</dbReference>
<dbReference type="SMART" id="SM00316">
    <property type="entry name" value="S1"/>
    <property type="match status" value="3"/>
</dbReference>
<gene>
    <name evidence="3" type="ORF">GT019_03385</name>
</gene>
<dbReference type="Proteomes" id="UP000665561">
    <property type="component" value="Unassembled WGS sequence"/>
</dbReference>
<dbReference type="InterPro" id="IPR003029">
    <property type="entry name" value="S1_domain"/>
</dbReference>
<name>A0ABW9XJW3_9BACL</name>
<dbReference type="Pfam" id="PF17783">
    <property type="entry name" value="WHD_CvfB"/>
    <property type="match status" value="1"/>
</dbReference>
<accession>A0ABW9XJW3</accession>
<evidence type="ECO:0000259" key="2">
    <source>
        <dbReference type="PROSITE" id="PS50126"/>
    </source>
</evidence>
<dbReference type="InterPro" id="IPR039566">
    <property type="entry name" value="CvfB_S1_st"/>
</dbReference>
<sequence length="342" mass="37459">MNLIAGTTMNLRVAREVSPYGYFLTDGESEVLMHYTELVGKRPVIGNSYEVFLFFDSEDRIAATMKKPLIQLGEVARLAVADIHPRIGAFLEMGLGRQLLLPLSEQPELKELRPKRGDEVHVILAHDKIGRLVAKVAFEEELAELAFHAPSSWHNTWVEGWVTKTLKIGSFVMIDGGVLGFGAYGFIPADDRTRLLRLGERVKARVTFVREDGRVNLSMQQRKEVGRLEDSDRILSFMKERPNGAMPYSDETQADIIKLKFGISKSAFKRALGKLMRDGLIQQDGSWTKLTEKGESADGGTGDSADRTAAAEGAASAAASSVRASASGLSASESSAKPDSKE</sequence>
<protein>
    <submittedName>
        <fullName evidence="3">RNA-binding protein</fullName>
    </submittedName>
</protein>
<dbReference type="Pfam" id="PF21543">
    <property type="entry name" value="CvfB_2nd"/>
    <property type="match status" value="1"/>
</dbReference>
<dbReference type="InterPro" id="IPR012340">
    <property type="entry name" value="NA-bd_OB-fold"/>
</dbReference>
<dbReference type="PROSITE" id="PS50126">
    <property type="entry name" value="S1"/>
    <property type="match status" value="1"/>
</dbReference>